<dbReference type="EMBL" id="QFYQ01000001">
    <property type="protein sequence ID" value="RAK55708.1"/>
    <property type="molecule type" value="Genomic_DNA"/>
</dbReference>
<evidence type="ECO:0000256" key="7">
    <source>
        <dbReference type="RuleBase" id="RU365041"/>
    </source>
</evidence>
<organism evidence="9 10">
    <name type="scientific">Phenylobacterium soli</name>
    <dbReference type="NCBI Taxonomy" id="2170551"/>
    <lineage>
        <taxon>Bacteria</taxon>
        <taxon>Pseudomonadati</taxon>
        <taxon>Pseudomonadota</taxon>
        <taxon>Alphaproteobacteria</taxon>
        <taxon>Caulobacterales</taxon>
        <taxon>Caulobacteraceae</taxon>
        <taxon>Phenylobacterium</taxon>
    </lineage>
</organism>
<feature type="transmembrane region" description="Helical" evidence="7">
    <location>
        <begin position="35"/>
        <end position="53"/>
    </location>
</feature>
<feature type="transmembrane region" description="Helical" evidence="7">
    <location>
        <begin position="65"/>
        <end position="82"/>
    </location>
</feature>
<dbReference type="PRINTS" id="PR01837">
    <property type="entry name" value="MGTCSAPBPROT"/>
</dbReference>
<dbReference type="RefSeq" id="WP_111529456.1">
    <property type="nucleotide sequence ID" value="NZ_JBHRSG010000003.1"/>
</dbReference>
<keyword evidence="5 7" id="KW-1133">Transmembrane helix</keyword>
<evidence type="ECO:0000256" key="1">
    <source>
        <dbReference type="ARBA" id="ARBA00004651"/>
    </source>
</evidence>
<feature type="domain" description="MgtC/SapB/SrpB/YhiD N-terminal" evidence="8">
    <location>
        <begin position="11"/>
        <end position="134"/>
    </location>
</feature>
<reference evidence="10" key="1">
    <citation type="submission" date="2018-05" db="EMBL/GenBank/DDBJ databases">
        <authorList>
            <person name="Li X."/>
        </authorList>
    </citation>
    <scope>NUCLEOTIDE SEQUENCE [LARGE SCALE GENOMIC DNA]</scope>
    <source>
        <strain evidence="10">LX32</strain>
    </source>
</reference>
<comment type="subcellular location">
    <subcellularLocation>
        <location evidence="7">Cell inner membrane</location>
        <topology evidence="7">Multi-pass membrane protein</topology>
    </subcellularLocation>
    <subcellularLocation>
        <location evidence="1">Cell membrane</location>
        <topology evidence="1">Multi-pass membrane protein</topology>
    </subcellularLocation>
</comment>
<sequence length="150" mass="15576">MSDPQIILRIFVAALACSMLGLERSRRYQFIGARTFGLIGIGGAVAGAMAARLGVIDPAATSRTLQGMLAGIGFLGAGVIVHPGVRLRTVGVTTAAAIWVAAVLGFAAGIGEWLLVMAGAGFSLVLLVMPEPLASKEDRDRARREAETSR</sequence>
<dbReference type="Pfam" id="PF02308">
    <property type="entry name" value="MgtC"/>
    <property type="match status" value="1"/>
</dbReference>
<evidence type="ECO:0000256" key="5">
    <source>
        <dbReference type="ARBA" id="ARBA00022989"/>
    </source>
</evidence>
<gene>
    <name evidence="9" type="ORF">DJ017_14920</name>
</gene>
<evidence type="ECO:0000313" key="9">
    <source>
        <dbReference type="EMBL" id="RAK55708.1"/>
    </source>
</evidence>
<keyword evidence="10" id="KW-1185">Reference proteome</keyword>
<keyword evidence="6 7" id="KW-0472">Membrane</keyword>
<evidence type="ECO:0000256" key="4">
    <source>
        <dbReference type="ARBA" id="ARBA00022692"/>
    </source>
</evidence>
<dbReference type="InterPro" id="IPR049177">
    <property type="entry name" value="MgtC_SapB_SrpB_YhiD_N"/>
</dbReference>
<comment type="caution">
    <text evidence="9">The sequence shown here is derived from an EMBL/GenBank/DDBJ whole genome shotgun (WGS) entry which is preliminary data.</text>
</comment>
<dbReference type="PANTHER" id="PTHR33778">
    <property type="entry name" value="PROTEIN MGTC"/>
    <property type="match status" value="1"/>
</dbReference>
<dbReference type="OrthoDB" id="9811198at2"/>
<evidence type="ECO:0000256" key="3">
    <source>
        <dbReference type="ARBA" id="ARBA00022475"/>
    </source>
</evidence>
<dbReference type="GO" id="GO:0005886">
    <property type="term" value="C:plasma membrane"/>
    <property type="evidence" value="ECO:0007669"/>
    <property type="project" value="UniProtKB-SubCell"/>
</dbReference>
<comment type="similarity">
    <text evidence="2 7">Belongs to the MgtC/SapB family.</text>
</comment>
<evidence type="ECO:0000313" key="10">
    <source>
        <dbReference type="Proteomes" id="UP000249254"/>
    </source>
</evidence>
<evidence type="ECO:0000256" key="6">
    <source>
        <dbReference type="ARBA" id="ARBA00023136"/>
    </source>
</evidence>
<dbReference type="Proteomes" id="UP000249254">
    <property type="component" value="Unassembled WGS sequence"/>
</dbReference>
<evidence type="ECO:0000256" key="2">
    <source>
        <dbReference type="ARBA" id="ARBA00009298"/>
    </source>
</evidence>
<name>A0A328ARZ6_9CAUL</name>
<keyword evidence="7" id="KW-0997">Cell inner membrane</keyword>
<dbReference type="AlphaFoldDB" id="A0A328ARZ6"/>
<keyword evidence="4 7" id="KW-0812">Transmembrane</keyword>
<protein>
    <recommendedName>
        <fullName evidence="7">Protein MgtC</fullName>
    </recommendedName>
</protein>
<keyword evidence="3" id="KW-1003">Cell membrane</keyword>
<evidence type="ECO:0000259" key="8">
    <source>
        <dbReference type="Pfam" id="PF02308"/>
    </source>
</evidence>
<feature type="transmembrane region" description="Helical" evidence="7">
    <location>
        <begin position="6"/>
        <end position="23"/>
    </location>
</feature>
<accession>A0A328ARZ6</accession>
<proteinExistence type="inferred from homology"/>
<dbReference type="PANTHER" id="PTHR33778:SF1">
    <property type="entry name" value="MAGNESIUM TRANSPORTER YHID-RELATED"/>
    <property type="match status" value="1"/>
</dbReference>
<dbReference type="InterPro" id="IPR003416">
    <property type="entry name" value="MgtC/SapB/SrpB/YhiD_fam"/>
</dbReference>